<dbReference type="AlphaFoldDB" id="A0A239FEG8"/>
<organism evidence="2 3">
    <name type="scientific">Geodermatophilus pulveris</name>
    <dbReference type="NCBI Taxonomy" id="1564159"/>
    <lineage>
        <taxon>Bacteria</taxon>
        <taxon>Bacillati</taxon>
        <taxon>Actinomycetota</taxon>
        <taxon>Actinomycetes</taxon>
        <taxon>Geodermatophilales</taxon>
        <taxon>Geodermatophilaceae</taxon>
        <taxon>Geodermatophilus</taxon>
    </lineage>
</organism>
<dbReference type="Proteomes" id="UP000198373">
    <property type="component" value="Unassembled WGS sequence"/>
</dbReference>
<evidence type="ECO:0000256" key="1">
    <source>
        <dbReference type="SAM" id="MobiDB-lite"/>
    </source>
</evidence>
<feature type="compositionally biased region" description="Low complexity" evidence="1">
    <location>
        <begin position="1"/>
        <end position="13"/>
    </location>
</feature>
<sequence length="52" mass="5328">MTGPDDAFLAPDDALLDPDEEPTGPDDVDRPRPSGSAVEDAGRSGTDAEETG</sequence>
<feature type="region of interest" description="Disordered" evidence="1">
    <location>
        <begin position="1"/>
        <end position="52"/>
    </location>
</feature>
<reference evidence="3" key="1">
    <citation type="submission" date="2017-06" db="EMBL/GenBank/DDBJ databases">
        <authorList>
            <person name="Varghese N."/>
            <person name="Submissions S."/>
        </authorList>
    </citation>
    <scope>NUCLEOTIDE SEQUENCE [LARGE SCALE GENOMIC DNA]</scope>
    <source>
        <strain evidence="3">DSM 46839</strain>
    </source>
</reference>
<dbReference type="EMBL" id="FZOO01000005">
    <property type="protein sequence ID" value="SNS55309.1"/>
    <property type="molecule type" value="Genomic_DNA"/>
</dbReference>
<gene>
    <name evidence="2" type="ORF">SAMN06893096_10553</name>
</gene>
<evidence type="ECO:0000313" key="3">
    <source>
        <dbReference type="Proteomes" id="UP000198373"/>
    </source>
</evidence>
<accession>A0A239FEG8</accession>
<name>A0A239FEG8_9ACTN</name>
<proteinExistence type="predicted"/>
<protein>
    <submittedName>
        <fullName evidence="2">Uncharacterized protein</fullName>
    </submittedName>
</protein>
<evidence type="ECO:0000313" key="2">
    <source>
        <dbReference type="EMBL" id="SNS55309.1"/>
    </source>
</evidence>
<feature type="compositionally biased region" description="Acidic residues" evidence="1">
    <location>
        <begin position="14"/>
        <end position="26"/>
    </location>
</feature>
<keyword evidence="3" id="KW-1185">Reference proteome</keyword>
<dbReference type="RefSeq" id="WP_179224435.1">
    <property type="nucleotide sequence ID" value="NZ_FZOO01000005.1"/>
</dbReference>